<keyword evidence="3 5" id="KW-1133">Transmembrane helix</keyword>
<dbReference type="InterPro" id="IPR023408">
    <property type="entry name" value="MscS_beta-dom_sf"/>
</dbReference>
<evidence type="ECO:0000256" key="4">
    <source>
        <dbReference type="ARBA" id="ARBA00023136"/>
    </source>
</evidence>
<dbReference type="Proteomes" id="UP001221189">
    <property type="component" value="Unassembled WGS sequence"/>
</dbReference>
<evidence type="ECO:0000256" key="3">
    <source>
        <dbReference type="ARBA" id="ARBA00022989"/>
    </source>
</evidence>
<protein>
    <submittedName>
        <fullName evidence="7">Mechanosensitive ion channel</fullName>
    </submittedName>
</protein>
<keyword evidence="2 5" id="KW-0812">Transmembrane</keyword>
<dbReference type="InterPro" id="IPR010920">
    <property type="entry name" value="LSM_dom_sf"/>
</dbReference>
<evidence type="ECO:0000256" key="2">
    <source>
        <dbReference type="ARBA" id="ARBA00022692"/>
    </source>
</evidence>
<dbReference type="Pfam" id="PF00924">
    <property type="entry name" value="MS_channel_2nd"/>
    <property type="match status" value="1"/>
</dbReference>
<dbReference type="InterPro" id="IPR006685">
    <property type="entry name" value="MscS_channel_2nd"/>
</dbReference>
<comment type="caution">
    <text evidence="7">The sequence shown here is derived from an EMBL/GenBank/DDBJ whole genome shotgun (WGS) entry which is preliminary data.</text>
</comment>
<dbReference type="RefSeq" id="WP_273601140.1">
    <property type="nucleotide sequence ID" value="NZ_JAQQXT010000009.1"/>
</dbReference>
<feature type="transmembrane region" description="Helical" evidence="5">
    <location>
        <begin position="22"/>
        <end position="42"/>
    </location>
</feature>
<reference evidence="7 8" key="1">
    <citation type="submission" date="2022-10" db="EMBL/GenBank/DDBJ databases">
        <title>Paucibacter sp. hw1 Genome sequencing.</title>
        <authorList>
            <person name="Park S."/>
        </authorList>
    </citation>
    <scope>NUCLEOTIDE SEQUENCE [LARGE SCALE GENOMIC DNA]</scope>
    <source>
        <strain evidence="8">hw1</strain>
    </source>
</reference>
<feature type="transmembrane region" description="Helical" evidence="5">
    <location>
        <begin position="63"/>
        <end position="84"/>
    </location>
</feature>
<gene>
    <name evidence="7" type="ORF">PRZ03_15385</name>
</gene>
<dbReference type="PANTHER" id="PTHR30566">
    <property type="entry name" value="YNAI-RELATED MECHANOSENSITIVE ION CHANNEL"/>
    <property type="match status" value="1"/>
</dbReference>
<dbReference type="SUPFAM" id="SSF50182">
    <property type="entry name" value="Sm-like ribonucleoproteins"/>
    <property type="match status" value="1"/>
</dbReference>
<accession>A0ABT5KGB6</accession>
<organism evidence="7 8">
    <name type="scientific">Roseateles albus</name>
    <dbReference type="NCBI Taxonomy" id="2987525"/>
    <lineage>
        <taxon>Bacteria</taxon>
        <taxon>Pseudomonadati</taxon>
        <taxon>Pseudomonadota</taxon>
        <taxon>Betaproteobacteria</taxon>
        <taxon>Burkholderiales</taxon>
        <taxon>Sphaerotilaceae</taxon>
        <taxon>Roseateles</taxon>
    </lineage>
</organism>
<evidence type="ECO:0000313" key="8">
    <source>
        <dbReference type="Proteomes" id="UP001221189"/>
    </source>
</evidence>
<evidence type="ECO:0000313" key="7">
    <source>
        <dbReference type="EMBL" id="MDC8772968.1"/>
    </source>
</evidence>
<name>A0ABT5KGB6_9BURK</name>
<evidence type="ECO:0000259" key="6">
    <source>
        <dbReference type="Pfam" id="PF00924"/>
    </source>
</evidence>
<dbReference type="PANTHER" id="PTHR30566:SF27">
    <property type="entry name" value="MECHANOSENSITIVE ION CHANNEL PROTEIN"/>
    <property type="match status" value="1"/>
</dbReference>
<proteinExistence type="predicted"/>
<evidence type="ECO:0000256" key="5">
    <source>
        <dbReference type="SAM" id="Phobius"/>
    </source>
</evidence>
<evidence type="ECO:0000256" key="1">
    <source>
        <dbReference type="ARBA" id="ARBA00004370"/>
    </source>
</evidence>
<comment type="subcellular location">
    <subcellularLocation>
        <location evidence="1">Membrane</location>
    </subcellularLocation>
</comment>
<sequence length="282" mass="31051">MTSLMPIFERLAALIPGQWEKVILTALLIGAALLASHLWARYLSRGAISAEKRRIHLVWARNIIWFAALLIIVSVWASTIAGFALSVAAVAGAILIVSKELVMCVLGYLYVTVVQPYKIGDVIEFKELHGRVVDIDMFSTTLVELDKAGQRTGKVAEFPNGLLLTRALVNSSPNGEYALHAIQIPIPERLSHDLDHIEAAALAAADRATAGWREEAIVHFQRASAENFIALPSGRTKVSWDFSNPEHLVLIVRVACPVDQRAKVEQEVFRHTWRALSPAPQA</sequence>
<keyword evidence="4 5" id="KW-0472">Membrane</keyword>
<dbReference type="EMBL" id="JAQQXT010000009">
    <property type="protein sequence ID" value="MDC8772968.1"/>
    <property type="molecule type" value="Genomic_DNA"/>
</dbReference>
<feature type="transmembrane region" description="Helical" evidence="5">
    <location>
        <begin position="90"/>
        <end position="111"/>
    </location>
</feature>
<keyword evidence="8" id="KW-1185">Reference proteome</keyword>
<dbReference type="Gene3D" id="2.30.30.60">
    <property type="match status" value="1"/>
</dbReference>
<feature type="domain" description="Mechanosensitive ion channel MscS" evidence="6">
    <location>
        <begin position="109"/>
        <end position="172"/>
    </location>
</feature>